<dbReference type="InterPro" id="IPR011990">
    <property type="entry name" value="TPR-like_helical_dom_sf"/>
</dbReference>
<dbReference type="AlphaFoldDB" id="C0QT49"/>
<dbReference type="OrthoDB" id="10687at2"/>
<keyword evidence="2" id="KW-1185">Reference proteome</keyword>
<dbReference type="Proteomes" id="UP000001366">
    <property type="component" value="Chromosome"/>
</dbReference>
<sequence length="385" mass="45875">MGKILIILLITVGLSFGLTEQEKDRLLMLIQGLYKDKVYSLAAKKAQEYLDKTDPDDPYREKVFILQLQAYIKEGNKEKVLSMIDRVNSYNFSEETKKRVYATVLSFFEKNPDEKAEVLKRIIRYTEGYERKKLLEKLAAIYYKNKRWAKILELPPEKELNLLKLIALYKMGRYMDVIKETERMEKYLPDQKDDVLYYRALAFFKLGREDKAASYMEAITFKTPEVIKFLSGYYFKRKKYLIAEKYLRLLTLEKGYKDYAFYMLGVIEDQGKRYKKAAEYYKKASEFKTRYGDLARKRILQLKKAGVIDTEGKTYYSVRVILFYSEKRAKKFIKRYGLEECFTKPYKKYIAVYCGMYQTKKEAVKEKKRLMEKGLKDVIIEKIKI</sequence>
<proteinExistence type="predicted"/>
<dbReference type="SUPFAM" id="SSF48452">
    <property type="entry name" value="TPR-like"/>
    <property type="match status" value="1"/>
</dbReference>
<dbReference type="GO" id="GO:0042834">
    <property type="term" value="F:peptidoglycan binding"/>
    <property type="evidence" value="ECO:0007669"/>
    <property type="project" value="InterPro"/>
</dbReference>
<dbReference type="KEGG" id="pmx:PERMA_0066"/>
<evidence type="ECO:0000313" key="1">
    <source>
        <dbReference type="EMBL" id="ACO03810.1"/>
    </source>
</evidence>
<dbReference type="InterPro" id="IPR036680">
    <property type="entry name" value="SPOR-like_sf"/>
</dbReference>
<reference evidence="1 2" key="1">
    <citation type="journal article" date="2009" name="J. Bacteriol.">
        <title>Complete and draft genome sequences of six members of the Aquificales.</title>
        <authorList>
            <person name="Reysenbach A.L."/>
            <person name="Hamamura N."/>
            <person name="Podar M."/>
            <person name="Griffiths E."/>
            <person name="Ferreira S."/>
            <person name="Hochstein R."/>
            <person name="Heidelberg J."/>
            <person name="Johnson J."/>
            <person name="Mead D."/>
            <person name="Pohorille A."/>
            <person name="Sarmiento M."/>
            <person name="Schweighofer K."/>
            <person name="Seshadri R."/>
            <person name="Voytek M.A."/>
        </authorList>
    </citation>
    <scope>NUCLEOTIDE SEQUENCE [LARGE SCALE GENOMIC DNA]</scope>
    <source>
        <strain evidence="2">DSM 14350 / EX-H1</strain>
    </source>
</reference>
<organism evidence="1 2">
    <name type="scientific">Persephonella marina (strain DSM 14350 / EX-H1)</name>
    <dbReference type="NCBI Taxonomy" id="123214"/>
    <lineage>
        <taxon>Bacteria</taxon>
        <taxon>Pseudomonadati</taxon>
        <taxon>Aquificota</taxon>
        <taxon>Aquificia</taxon>
        <taxon>Aquificales</taxon>
        <taxon>Hydrogenothermaceae</taxon>
        <taxon>Persephonella</taxon>
    </lineage>
</organism>
<evidence type="ECO:0000313" key="2">
    <source>
        <dbReference type="Proteomes" id="UP000001366"/>
    </source>
</evidence>
<dbReference type="RefSeq" id="WP_012676049.1">
    <property type="nucleotide sequence ID" value="NC_012440.1"/>
</dbReference>
<name>C0QT49_PERMH</name>
<dbReference type="Gene3D" id="1.25.40.10">
    <property type="entry name" value="Tetratricopeptide repeat domain"/>
    <property type="match status" value="2"/>
</dbReference>
<gene>
    <name evidence="1" type="ordered locus">PERMA_0066</name>
</gene>
<dbReference type="HOGENOM" id="CLU_717374_0_0_0"/>
<dbReference type="SUPFAM" id="SSF110997">
    <property type="entry name" value="Sporulation related repeat"/>
    <property type="match status" value="1"/>
</dbReference>
<accession>C0QT49</accession>
<protein>
    <submittedName>
        <fullName evidence="1">Tetratricopeptide repeat domain protein</fullName>
    </submittedName>
</protein>
<dbReference type="eggNOG" id="COG0457">
    <property type="taxonomic scope" value="Bacteria"/>
</dbReference>
<dbReference type="EMBL" id="CP001230">
    <property type="protein sequence ID" value="ACO03810.1"/>
    <property type="molecule type" value="Genomic_DNA"/>
</dbReference>
<dbReference type="PaxDb" id="123214-PERMA_0066"/>
<dbReference type="STRING" id="123214.PERMA_0066"/>